<dbReference type="Pfam" id="PF05057">
    <property type="entry name" value="DUF676"/>
    <property type="match status" value="1"/>
</dbReference>
<dbReference type="InterPro" id="IPR044294">
    <property type="entry name" value="Lipase-like"/>
</dbReference>
<evidence type="ECO:0000313" key="3">
    <source>
        <dbReference type="EMBL" id="ORX46145.1"/>
    </source>
</evidence>
<protein>
    <recommendedName>
        <fullName evidence="2">DUF676 domain-containing protein</fullName>
    </recommendedName>
</protein>
<dbReference type="InterPro" id="IPR007751">
    <property type="entry name" value="DUF676_lipase-like"/>
</dbReference>
<comment type="similarity">
    <text evidence="1">Belongs to the putative lipase ROG1 family.</text>
</comment>
<dbReference type="Gene3D" id="3.40.50.1820">
    <property type="entry name" value="alpha/beta hydrolase"/>
    <property type="match status" value="1"/>
</dbReference>
<dbReference type="PANTHER" id="PTHR12482:SF62">
    <property type="entry name" value="LIPASE ROG1-RELATED"/>
    <property type="match status" value="1"/>
</dbReference>
<gene>
    <name evidence="3" type="ORF">BCR36DRAFT_332024</name>
</gene>
<sequence length="468" mass="54243">MMKKLNVNFCYFVHCLAGRKTHYENLKVETENLFKKLFVNEEDKDTKNIVACYCNEANSGFSSNFSLEIMFDNAYNEFINYFEETFIKDLKKDEDKYNKFEGVECNIYLTFSGHSIGGNVSRGLINKLYSKFLKDNETFDTYFQYIQKKYSFISNIIPCSYIAISSPHLGSLVTKNREANIKFIKRSEKTVVNIFTNTVVGDVGKELTFQDEKVKKPKPTSTEQEIENMEEKISKHVLINHCSKKAMAALAQFPNRTLTAHLRNDVQVKYCSAMGCLESPFPHIIENEKELLIKDSTNDVRIVSFSGFGENEELEYYQKEVFNEKISPAFFYPDTKYEPNIDIDKQIKQALENKSQTYQDNKENYEEMEDVFVTDNDIQQDIPVALVKKFNQISYRRVSLDLLIPFSKRLLTHSLDLGYPTDSFFKPNAYTTKISNKCISFYSHLIIADFIKTSGQTDTYSLSSINNQ</sequence>
<dbReference type="PANTHER" id="PTHR12482">
    <property type="entry name" value="LIPASE ROG1-RELATED-RELATED"/>
    <property type="match status" value="1"/>
</dbReference>
<evidence type="ECO:0000256" key="1">
    <source>
        <dbReference type="ARBA" id="ARBA00007920"/>
    </source>
</evidence>
<dbReference type="Proteomes" id="UP000193719">
    <property type="component" value="Unassembled WGS sequence"/>
</dbReference>
<dbReference type="AlphaFoldDB" id="A0A1Y1V3X8"/>
<dbReference type="OrthoDB" id="273452at2759"/>
<evidence type="ECO:0000259" key="2">
    <source>
        <dbReference type="Pfam" id="PF05057"/>
    </source>
</evidence>
<evidence type="ECO:0000313" key="4">
    <source>
        <dbReference type="Proteomes" id="UP000193719"/>
    </source>
</evidence>
<accession>A0A1Y1V3X8</accession>
<reference evidence="3 4" key="2">
    <citation type="submission" date="2016-08" db="EMBL/GenBank/DDBJ databases">
        <title>Pervasive Adenine N6-methylation of Active Genes in Fungi.</title>
        <authorList>
            <consortium name="DOE Joint Genome Institute"/>
            <person name="Mondo S.J."/>
            <person name="Dannebaum R.O."/>
            <person name="Kuo R.C."/>
            <person name="Labutti K."/>
            <person name="Haridas S."/>
            <person name="Kuo A."/>
            <person name="Salamov A."/>
            <person name="Ahrendt S.R."/>
            <person name="Lipzen A."/>
            <person name="Sullivan W."/>
            <person name="Andreopoulos W.B."/>
            <person name="Clum A."/>
            <person name="Lindquist E."/>
            <person name="Daum C."/>
            <person name="Ramamoorthy G.K."/>
            <person name="Gryganskyi A."/>
            <person name="Culley D."/>
            <person name="Magnuson J.K."/>
            <person name="James T.Y."/>
            <person name="O'Malley M.A."/>
            <person name="Stajich J.E."/>
            <person name="Spatafora J.W."/>
            <person name="Visel A."/>
            <person name="Grigoriev I.V."/>
        </authorList>
    </citation>
    <scope>NUCLEOTIDE SEQUENCE [LARGE SCALE GENOMIC DNA]</scope>
    <source>
        <strain evidence="4">finn</strain>
    </source>
</reference>
<comment type="caution">
    <text evidence="3">The sequence shown here is derived from an EMBL/GenBank/DDBJ whole genome shotgun (WGS) entry which is preliminary data.</text>
</comment>
<name>A0A1Y1V3X8_9FUNG</name>
<dbReference type="EMBL" id="MCFH01000036">
    <property type="protein sequence ID" value="ORX46145.1"/>
    <property type="molecule type" value="Genomic_DNA"/>
</dbReference>
<dbReference type="InterPro" id="IPR029058">
    <property type="entry name" value="AB_hydrolase_fold"/>
</dbReference>
<keyword evidence="4" id="KW-1185">Reference proteome</keyword>
<feature type="domain" description="DUF676" evidence="2">
    <location>
        <begin position="10"/>
        <end position="272"/>
    </location>
</feature>
<reference evidence="3 4" key="1">
    <citation type="submission" date="2016-08" db="EMBL/GenBank/DDBJ databases">
        <title>Genomes of anaerobic fungi encode conserved fungal cellulosomes for biomass hydrolysis.</title>
        <authorList>
            <consortium name="DOE Joint Genome Institute"/>
            <person name="Haitjema C.H."/>
            <person name="Gilmore S.P."/>
            <person name="Henske J.K."/>
            <person name="Solomon K.V."/>
            <person name="De Groot R."/>
            <person name="Kuo A."/>
            <person name="Mondo S.J."/>
            <person name="Salamov A.A."/>
            <person name="Labutti K."/>
            <person name="Zhao Z."/>
            <person name="Chiniquy J."/>
            <person name="Barry K."/>
            <person name="Brewer H.M."/>
            <person name="Purvine S.O."/>
            <person name="Wright A.T."/>
            <person name="Boxma B."/>
            <person name="Van Alen T."/>
            <person name="Hackstein J.H."/>
            <person name="Baker S.E."/>
            <person name="Grigoriev I.V."/>
            <person name="O'Malley M.A."/>
        </authorList>
    </citation>
    <scope>NUCLEOTIDE SEQUENCE [LARGE SCALE GENOMIC DNA]</scope>
    <source>
        <strain evidence="4">finn</strain>
    </source>
</reference>
<proteinExistence type="inferred from homology"/>
<organism evidence="3 4">
    <name type="scientific">Piromyces finnis</name>
    <dbReference type="NCBI Taxonomy" id="1754191"/>
    <lineage>
        <taxon>Eukaryota</taxon>
        <taxon>Fungi</taxon>
        <taxon>Fungi incertae sedis</taxon>
        <taxon>Chytridiomycota</taxon>
        <taxon>Chytridiomycota incertae sedis</taxon>
        <taxon>Neocallimastigomycetes</taxon>
        <taxon>Neocallimastigales</taxon>
        <taxon>Neocallimastigaceae</taxon>
        <taxon>Piromyces</taxon>
    </lineage>
</organism>